<dbReference type="EMBL" id="CAOF01000125">
    <property type="protein sequence ID" value="CCO47705.1"/>
    <property type="molecule type" value="Genomic_DNA"/>
</dbReference>
<keyword evidence="1" id="KW-0449">Lipoprotein</keyword>
<dbReference type="InterPro" id="IPR017734">
    <property type="entry name" value="T6SS_SciN"/>
</dbReference>
<sequence length="158" mass="17949">MIVRQVLSILLGVVLLAGCSSSENVKELPTVVSFSMVADEGVNPNVFGESSPVEVQVFELVDDSMFMSADFDQINEDHKKVLKSNYIQVYDYVLTPGQFKYVDDISVDEDTRYIGVLAKFAEPELSEWKKAVKIINLGRKYHLLMLFKDYDIKLEKVE</sequence>
<dbReference type="PROSITE" id="PS51257">
    <property type="entry name" value="PROKAR_LIPOPROTEIN"/>
    <property type="match status" value="1"/>
</dbReference>
<protein>
    <submittedName>
        <fullName evidence="1">Type VI secretion system, lipoprotein VCA0113</fullName>
    </submittedName>
</protein>
<dbReference type="Proteomes" id="UP000018211">
    <property type="component" value="Unassembled WGS sequence"/>
</dbReference>
<gene>
    <name evidence="1" type="ORF">VIBNISOn1_340020</name>
</gene>
<accession>A0AAV2VTG6</accession>
<dbReference type="NCBIfam" id="TIGR03352">
    <property type="entry name" value="VI_chp_3"/>
    <property type="match status" value="1"/>
</dbReference>
<dbReference type="PANTHER" id="PTHR37625">
    <property type="entry name" value="OUTER MEMBRANE LIPOPROTEIN-RELATED"/>
    <property type="match status" value="1"/>
</dbReference>
<dbReference type="PANTHER" id="PTHR37625:SF5">
    <property type="entry name" value="LIPOPROTEIN"/>
    <property type="match status" value="1"/>
</dbReference>
<comment type="caution">
    <text evidence="1">The sequence shown here is derived from an EMBL/GenBank/DDBJ whole genome shotgun (WGS) entry which is preliminary data.</text>
</comment>
<dbReference type="InterPro" id="IPR038706">
    <property type="entry name" value="Type_VI_SciN-like_sf"/>
</dbReference>
<reference evidence="1 2" key="1">
    <citation type="journal article" date="2013" name="ISME J.">
        <title>Comparative genomics of pathogenic lineages of Vibrio nigripulchritudo identifies virulence-associated traits.</title>
        <authorList>
            <person name="Goudenege D."/>
            <person name="Labreuche Y."/>
            <person name="Krin E."/>
            <person name="Ansquer D."/>
            <person name="Mangenot S."/>
            <person name="Calteau A."/>
            <person name="Medigue C."/>
            <person name="Mazel D."/>
            <person name="Polz M.F."/>
            <person name="Le Roux F."/>
        </authorList>
    </citation>
    <scope>NUCLEOTIDE SEQUENCE [LARGE SCALE GENOMIC DNA]</scope>
    <source>
        <strain evidence="1 2">SOn1</strain>
    </source>
</reference>
<dbReference type="Pfam" id="PF12790">
    <property type="entry name" value="T6SS-SciN"/>
    <property type="match status" value="1"/>
</dbReference>
<dbReference type="Gene3D" id="2.60.40.4150">
    <property type="entry name" value="Type VI secretion system, lipoprotein SciN"/>
    <property type="match status" value="1"/>
</dbReference>
<name>A0AAV2VTG6_9VIBR</name>
<evidence type="ECO:0000313" key="2">
    <source>
        <dbReference type="Proteomes" id="UP000018211"/>
    </source>
</evidence>
<proteinExistence type="predicted"/>
<evidence type="ECO:0000313" key="1">
    <source>
        <dbReference type="EMBL" id="CCO47705.1"/>
    </source>
</evidence>
<dbReference type="AlphaFoldDB" id="A0AAV2VTG6"/>
<organism evidence="1 2">
    <name type="scientific">Vibrio nigripulchritudo SOn1</name>
    <dbReference type="NCBI Taxonomy" id="1238450"/>
    <lineage>
        <taxon>Bacteria</taxon>
        <taxon>Pseudomonadati</taxon>
        <taxon>Pseudomonadota</taxon>
        <taxon>Gammaproteobacteria</taxon>
        <taxon>Vibrionales</taxon>
        <taxon>Vibrionaceae</taxon>
        <taxon>Vibrio</taxon>
    </lineage>
</organism>